<evidence type="ECO:0000313" key="3">
    <source>
        <dbReference type="Proteomes" id="UP000799779"/>
    </source>
</evidence>
<protein>
    <submittedName>
        <fullName evidence="2">Uncharacterized protein</fullName>
    </submittedName>
</protein>
<keyword evidence="3" id="KW-1185">Reference proteome</keyword>
<feature type="region of interest" description="Disordered" evidence="1">
    <location>
        <begin position="89"/>
        <end position="129"/>
    </location>
</feature>
<dbReference type="OrthoDB" id="5372703at2759"/>
<proteinExistence type="predicted"/>
<accession>A0A6A5W7C7</accession>
<dbReference type="AlphaFoldDB" id="A0A6A5W7C7"/>
<evidence type="ECO:0000313" key="2">
    <source>
        <dbReference type="EMBL" id="KAF1996764.1"/>
    </source>
</evidence>
<feature type="compositionally biased region" description="Polar residues" evidence="1">
    <location>
        <begin position="117"/>
        <end position="129"/>
    </location>
</feature>
<reference evidence="2" key="1">
    <citation type="journal article" date="2020" name="Stud. Mycol.">
        <title>101 Dothideomycetes genomes: a test case for predicting lifestyles and emergence of pathogens.</title>
        <authorList>
            <person name="Haridas S."/>
            <person name="Albert R."/>
            <person name="Binder M."/>
            <person name="Bloem J."/>
            <person name="Labutti K."/>
            <person name="Salamov A."/>
            <person name="Andreopoulos B."/>
            <person name="Baker S."/>
            <person name="Barry K."/>
            <person name="Bills G."/>
            <person name="Bluhm B."/>
            <person name="Cannon C."/>
            <person name="Castanera R."/>
            <person name="Culley D."/>
            <person name="Daum C."/>
            <person name="Ezra D."/>
            <person name="Gonzalez J."/>
            <person name="Henrissat B."/>
            <person name="Kuo A."/>
            <person name="Liang C."/>
            <person name="Lipzen A."/>
            <person name="Lutzoni F."/>
            <person name="Magnuson J."/>
            <person name="Mondo S."/>
            <person name="Nolan M."/>
            <person name="Ohm R."/>
            <person name="Pangilinan J."/>
            <person name="Park H.-J."/>
            <person name="Ramirez L."/>
            <person name="Alfaro M."/>
            <person name="Sun H."/>
            <person name="Tritt A."/>
            <person name="Yoshinaga Y."/>
            <person name="Zwiers L.-H."/>
            <person name="Turgeon B."/>
            <person name="Goodwin S."/>
            <person name="Spatafora J."/>
            <person name="Crous P."/>
            <person name="Grigoriev I."/>
        </authorList>
    </citation>
    <scope>NUCLEOTIDE SEQUENCE</scope>
    <source>
        <strain evidence="2">CBS 123094</strain>
    </source>
</reference>
<name>A0A6A5W7C7_9PLEO</name>
<evidence type="ECO:0000256" key="1">
    <source>
        <dbReference type="SAM" id="MobiDB-lite"/>
    </source>
</evidence>
<dbReference type="Proteomes" id="UP000799779">
    <property type="component" value="Unassembled WGS sequence"/>
</dbReference>
<gene>
    <name evidence="2" type="ORF">P154DRAFT_306280</name>
</gene>
<organism evidence="2 3">
    <name type="scientific">Amniculicola lignicola CBS 123094</name>
    <dbReference type="NCBI Taxonomy" id="1392246"/>
    <lineage>
        <taxon>Eukaryota</taxon>
        <taxon>Fungi</taxon>
        <taxon>Dikarya</taxon>
        <taxon>Ascomycota</taxon>
        <taxon>Pezizomycotina</taxon>
        <taxon>Dothideomycetes</taxon>
        <taxon>Pleosporomycetidae</taxon>
        <taxon>Pleosporales</taxon>
        <taxon>Amniculicolaceae</taxon>
        <taxon>Amniculicola</taxon>
    </lineage>
</organism>
<dbReference type="EMBL" id="ML977621">
    <property type="protein sequence ID" value="KAF1996764.1"/>
    <property type="molecule type" value="Genomic_DNA"/>
</dbReference>
<sequence>MKRAFASPKPCEFSDDNVNTIKRWKSHNTNESSHDFERAFKRRRSDTPPLTQEVLDKLRYTTESKSLEEWAADCTQSVLRWAYKCESSNELEMPPSPTPSVTPSRGNQRRTAKLVQRQRSSSPVKKANSPQYRAMNMADANVFVDHFPEAPATIDEQLGYIFDGATWVASQLAAVEELARQYCEESRVLAKKCAGENEWRSQLFLGLLQPLSRHKAEILMLSASEKREFVASTVRADTNCNLG</sequence>